<dbReference type="RefSeq" id="WP_187656897.1">
    <property type="nucleotide sequence ID" value="NZ_JACSOD020000492.1"/>
</dbReference>
<proteinExistence type="predicted"/>
<dbReference type="Proteomes" id="UP000759529">
    <property type="component" value="Unassembled WGS sequence"/>
</dbReference>
<keyword evidence="3" id="KW-1185">Reference proteome</keyword>
<keyword evidence="1" id="KW-0812">Transmembrane</keyword>
<evidence type="ECO:0000313" key="2">
    <source>
        <dbReference type="EMBL" id="MBM6499866.1"/>
    </source>
</evidence>
<gene>
    <name evidence="2" type="ORF">H9X54_011225</name>
</gene>
<reference evidence="2 3" key="1">
    <citation type="submission" date="2021-02" db="EMBL/GenBank/DDBJ databases">
        <authorList>
            <person name="Jung H.S."/>
            <person name="Chun B.H."/>
            <person name="Jeon C.O."/>
        </authorList>
    </citation>
    <scope>NUCLEOTIDE SEQUENCE [LARGE SCALE GENOMIC DNA]</scope>
    <source>
        <strain evidence="2 3">LMG 25203</strain>
    </source>
</reference>
<dbReference type="EMBL" id="JACSOD020000492">
    <property type="protein sequence ID" value="MBM6499866.1"/>
    <property type="molecule type" value="Genomic_DNA"/>
</dbReference>
<evidence type="ECO:0000313" key="3">
    <source>
        <dbReference type="Proteomes" id="UP000759529"/>
    </source>
</evidence>
<feature type="transmembrane region" description="Helical" evidence="1">
    <location>
        <begin position="29"/>
        <end position="46"/>
    </location>
</feature>
<organism evidence="2 3">
    <name type="scientific">Flavobacterium macrobrachii</name>
    <dbReference type="NCBI Taxonomy" id="591204"/>
    <lineage>
        <taxon>Bacteria</taxon>
        <taxon>Pseudomonadati</taxon>
        <taxon>Bacteroidota</taxon>
        <taxon>Flavobacteriia</taxon>
        <taxon>Flavobacteriales</taxon>
        <taxon>Flavobacteriaceae</taxon>
        <taxon>Flavobacterium</taxon>
    </lineage>
</organism>
<keyword evidence="1" id="KW-0472">Membrane</keyword>
<feature type="transmembrane region" description="Helical" evidence="1">
    <location>
        <begin position="163"/>
        <end position="182"/>
    </location>
</feature>
<protein>
    <submittedName>
        <fullName evidence="2">Uncharacterized protein</fullName>
    </submittedName>
</protein>
<feature type="transmembrane region" description="Helical" evidence="1">
    <location>
        <begin position="58"/>
        <end position="81"/>
    </location>
</feature>
<name>A0ABS2CY23_9FLAO</name>
<evidence type="ECO:0000256" key="1">
    <source>
        <dbReference type="SAM" id="Phobius"/>
    </source>
</evidence>
<comment type="caution">
    <text evidence="2">The sequence shown here is derived from an EMBL/GenBank/DDBJ whole genome shotgun (WGS) entry which is preliminary data.</text>
</comment>
<keyword evidence="1" id="KW-1133">Transmembrane helix</keyword>
<sequence>MSCVNGINEFTISNLFNVDFIVKPSLSRFFQISTLIVECIIPFGILHSKTRKYTIITLLLFHSYLSLSVFADFSAMALFLLIGCTIDFKQNNIPQKLVNSLQLYLIFIIIAVVGYHLLHFSKIEDIRHRFIQGLLFNIGFFGFIYTYFKNTPVKTFSFKKEYFIPLFSISILISLWTLKSYIGLGNAGNLTMFSNLVTEKSRNNHLLIDTKKTKLFDFEEDNVHIVFINNPFIKENFNGFKIPVAEFRFLVNYWSRKFNKPIPCTLIYKGKKEHFEDIRKSPFTETKWWYKYLSFRKIQTSSPNRCRW</sequence>
<feature type="transmembrane region" description="Helical" evidence="1">
    <location>
        <begin position="101"/>
        <end position="118"/>
    </location>
</feature>
<accession>A0ABS2CY23</accession>
<feature type="transmembrane region" description="Helical" evidence="1">
    <location>
        <begin position="130"/>
        <end position="148"/>
    </location>
</feature>